<dbReference type="SUPFAM" id="SSF48452">
    <property type="entry name" value="TPR-like"/>
    <property type="match status" value="1"/>
</dbReference>
<dbReference type="Gene3D" id="2.120.10.30">
    <property type="entry name" value="TolB, C-terminal domain"/>
    <property type="match status" value="1"/>
</dbReference>
<evidence type="ECO:0000256" key="1">
    <source>
        <dbReference type="ARBA" id="ARBA00004442"/>
    </source>
</evidence>
<dbReference type="PANTHER" id="PTHR30329:SF21">
    <property type="entry name" value="LIPOPROTEIN YIAD-RELATED"/>
    <property type="match status" value="1"/>
</dbReference>
<evidence type="ECO:0000313" key="6">
    <source>
        <dbReference type="EMBL" id="GAK76922.1"/>
    </source>
</evidence>
<name>A0A081DDC6_NONUL</name>
<dbReference type="InterPro" id="IPR011042">
    <property type="entry name" value="6-blade_b-propeller_TolB-like"/>
</dbReference>
<protein>
    <submittedName>
        <fullName evidence="6">Outer membrane lipoprotein omp16</fullName>
    </submittedName>
</protein>
<sequence length="659" mass="75519">MTKKLFILFVLLSGVTFGQKEKVKESNQDYKDLAYIDAQKMYLSIVKNGYENKEVFEKLGDTYYYNNDYTNANIWYAKVFQYDAESIDRNYYFKYIQTLKAIRDYDKADEILDLYADVKGEDQYLDNYLNQPNYLEMIKRQSGRYEIKNLEMNSEIQDFGTSYLPNSNSIVYASSQDTASLVKRRHKWNERVFLNLYKANADSTTLELKDEVKLNKALNTKFHESNAVFTSDGNTMFFTRNNYVKRSYKTSSDEINKLKILKATRVSSSAPWENITELPFNSDEFSTAHPALSKDGKRLFFASDRPGSMTDGNNRLTSDIWYVTIDENGEFSEPVNVKSVNTIGNDLFPFISDNGDFYYSSTGHQGLGGLDVYVVQTDDKGLPVKEVINIGKPVNSSYDDFAFIIKDSLKTGYFSSNRKSGKGLDDIYSFKQTKDLKCVVDINGIVTNEENGELMPFATVTLFDKDNKKIKSIVVGEDAAYSFVLECGQNYSIRAQKEEFSIAEEFVQTPKVSTTLEQPLAVAKAVEDKVVDIKIGDDLNDILDLNMIYFDFDKHNIRYDAEIELQKVLAFMNAYPNSIIDIRSHTDSRATDGYNIKLSDRRAKSTRAYLIMKGIKANRLTARGYGEYQLVNECSNGVDCTEEQHQLNRRSEFIIMKLK</sequence>
<dbReference type="PANTHER" id="PTHR30329">
    <property type="entry name" value="STATOR ELEMENT OF FLAGELLAR MOTOR COMPLEX"/>
    <property type="match status" value="1"/>
</dbReference>
<comment type="subcellular location">
    <subcellularLocation>
        <location evidence="1">Cell outer membrane</location>
    </subcellularLocation>
</comment>
<keyword evidence="3" id="KW-0998">Cell outer membrane</keyword>
<evidence type="ECO:0000256" key="4">
    <source>
        <dbReference type="PROSITE-ProRule" id="PRU00473"/>
    </source>
</evidence>
<dbReference type="Pfam" id="PF00691">
    <property type="entry name" value="OmpA"/>
    <property type="match status" value="1"/>
</dbReference>
<dbReference type="EMBL" id="BBLG01000006">
    <property type="protein sequence ID" value="GAK76922.1"/>
    <property type="molecule type" value="Genomic_DNA"/>
</dbReference>
<dbReference type="InterPro" id="IPR006664">
    <property type="entry name" value="OMP_bac"/>
</dbReference>
<dbReference type="PRINTS" id="PR01021">
    <property type="entry name" value="OMPADOMAIN"/>
</dbReference>
<dbReference type="SUPFAM" id="SSF103088">
    <property type="entry name" value="OmpA-like"/>
    <property type="match status" value="1"/>
</dbReference>
<proteinExistence type="predicted"/>
<evidence type="ECO:0000313" key="7">
    <source>
        <dbReference type="Proteomes" id="UP000028980"/>
    </source>
</evidence>
<reference evidence="6 7" key="1">
    <citation type="journal article" date="2014" name="Genome Announc.">
        <title>Draft Genome Sequences of Marine Flavobacterium Nonlabens Strains NR17, NR24, NR27, NR32, NR33, and Ara13.</title>
        <authorList>
            <person name="Nakanishi M."/>
            <person name="Meirelles P."/>
            <person name="Suzuki R."/>
            <person name="Takatani N."/>
            <person name="Mino S."/>
            <person name="Suda W."/>
            <person name="Oshima K."/>
            <person name="Hattori M."/>
            <person name="Ohkuma M."/>
            <person name="Hosokawa M."/>
            <person name="Miyashita K."/>
            <person name="Thompson F.L."/>
            <person name="Niwa A."/>
            <person name="Sawabe T."/>
            <person name="Sawabe T."/>
        </authorList>
    </citation>
    <scope>NUCLEOTIDE SEQUENCE [LARGE SCALE GENOMIC DNA]</scope>
    <source>
        <strain evidence="7">JCM19296</strain>
    </source>
</reference>
<dbReference type="SUPFAM" id="SSF82171">
    <property type="entry name" value="DPP6 N-terminal domain-like"/>
    <property type="match status" value="1"/>
</dbReference>
<dbReference type="PROSITE" id="PS51123">
    <property type="entry name" value="OMPA_2"/>
    <property type="match status" value="1"/>
</dbReference>
<dbReference type="GO" id="GO:0009279">
    <property type="term" value="C:cell outer membrane"/>
    <property type="evidence" value="ECO:0007669"/>
    <property type="project" value="UniProtKB-SubCell"/>
</dbReference>
<evidence type="ECO:0000256" key="3">
    <source>
        <dbReference type="ARBA" id="ARBA00023237"/>
    </source>
</evidence>
<dbReference type="Gene3D" id="3.30.1330.60">
    <property type="entry name" value="OmpA-like domain"/>
    <property type="match status" value="1"/>
</dbReference>
<keyword evidence="6" id="KW-0449">Lipoprotein</keyword>
<feature type="domain" description="OmpA-like" evidence="5">
    <location>
        <begin position="537"/>
        <end position="659"/>
    </location>
</feature>
<gene>
    <name evidence="6" type="ORF">JCM19296_2526</name>
</gene>
<comment type="caution">
    <text evidence="6">The sequence shown here is derived from an EMBL/GenBank/DDBJ whole genome shotgun (WGS) entry which is preliminary data.</text>
</comment>
<keyword evidence="2 4" id="KW-0472">Membrane</keyword>
<dbReference type="InterPro" id="IPR011990">
    <property type="entry name" value="TPR-like_helical_dom_sf"/>
</dbReference>
<dbReference type="AlphaFoldDB" id="A0A081DDC6"/>
<evidence type="ECO:0000259" key="5">
    <source>
        <dbReference type="PROSITE" id="PS51123"/>
    </source>
</evidence>
<evidence type="ECO:0000256" key="2">
    <source>
        <dbReference type="ARBA" id="ARBA00023136"/>
    </source>
</evidence>
<dbReference type="InterPro" id="IPR011659">
    <property type="entry name" value="WD40"/>
</dbReference>
<dbReference type="InterPro" id="IPR006665">
    <property type="entry name" value="OmpA-like"/>
</dbReference>
<dbReference type="InterPro" id="IPR036737">
    <property type="entry name" value="OmpA-like_sf"/>
</dbReference>
<dbReference type="Gene3D" id="2.60.40.1120">
    <property type="entry name" value="Carboxypeptidase-like, regulatory domain"/>
    <property type="match status" value="1"/>
</dbReference>
<dbReference type="CDD" id="cd07185">
    <property type="entry name" value="OmpA_C-like"/>
    <property type="match status" value="1"/>
</dbReference>
<organism evidence="6 7">
    <name type="scientific">Nonlabens ulvanivorans</name>
    <name type="common">Persicivirga ulvanivorans</name>
    <dbReference type="NCBI Taxonomy" id="906888"/>
    <lineage>
        <taxon>Bacteria</taxon>
        <taxon>Pseudomonadati</taxon>
        <taxon>Bacteroidota</taxon>
        <taxon>Flavobacteriia</taxon>
        <taxon>Flavobacteriales</taxon>
        <taxon>Flavobacteriaceae</taxon>
        <taxon>Nonlabens</taxon>
    </lineage>
</organism>
<dbReference type="Proteomes" id="UP000028980">
    <property type="component" value="Unassembled WGS sequence"/>
</dbReference>
<dbReference type="InterPro" id="IPR050330">
    <property type="entry name" value="Bact_OuterMem_StrucFunc"/>
</dbReference>
<accession>A0A081DDC6</accession>
<dbReference type="Pfam" id="PF07676">
    <property type="entry name" value="PD40"/>
    <property type="match status" value="3"/>
</dbReference>